<reference evidence="4 5" key="1">
    <citation type="submission" date="2020-08" db="EMBL/GenBank/DDBJ databases">
        <title>Genomic Encyclopedia of Type Strains, Phase IV (KMG-V): Genome sequencing to study the core and pangenomes of soil and plant-associated prokaryotes.</title>
        <authorList>
            <person name="Whitman W."/>
        </authorList>
    </citation>
    <scope>NUCLEOTIDE SEQUENCE [LARGE SCALE GENOMIC DNA]</scope>
    <source>
        <strain evidence="4 5">MP601</strain>
    </source>
</reference>
<keyword evidence="1" id="KW-0597">Phosphoprotein</keyword>
<dbReference type="InterPro" id="IPR051271">
    <property type="entry name" value="2C-system_Tx_regulators"/>
</dbReference>
<feature type="domain" description="HTH LytTR-type" evidence="3">
    <location>
        <begin position="165"/>
        <end position="264"/>
    </location>
</feature>
<dbReference type="InterPro" id="IPR011006">
    <property type="entry name" value="CheY-like_superfamily"/>
</dbReference>
<dbReference type="SMART" id="SM00448">
    <property type="entry name" value="REC"/>
    <property type="match status" value="1"/>
</dbReference>
<proteinExistence type="predicted"/>
<dbReference type="Proteomes" id="UP000548326">
    <property type="component" value="Unassembled WGS sequence"/>
</dbReference>
<name>A0A841JKN7_9SPHI</name>
<dbReference type="InterPro" id="IPR007492">
    <property type="entry name" value="LytTR_DNA-bd_dom"/>
</dbReference>
<accession>A0A841JKN7</accession>
<keyword evidence="4" id="KW-0238">DNA-binding</keyword>
<dbReference type="Gene3D" id="3.40.50.2300">
    <property type="match status" value="1"/>
</dbReference>
<feature type="domain" description="Response regulatory" evidence="2">
    <location>
        <begin position="8"/>
        <end position="120"/>
    </location>
</feature>
<protein>
    <submittedName>
        <fullName evidence="4">DNA-binding LytR/AlgR family response regulator</fullName>
    </submittedName>
</protein>
<dbReference type="GO" id="GO:0000156">
    <property type="term" value="F:phosphorelay response regulator activity"/>
    <property type="evidence" value="ECO:0007669"/>
    <property type="project" value="TreeGrafter"/>
</dbReference>
<dbReference type="Gene3D" id="2.40.50.1020">
    <property type="entry name" value="LytTr DNA-binding domain"/>
    <property type="match status" value="1"/>
</dbReference>
<gene>
    <name evidence="4" type="ORF">HDF22_005175</name>
</gene>
<evidence type="ECO:0000259" key="3">
    <source>
        <dbReference type="PROSITE" id="PS50930"/>
    </source>
</evidence>
<feature type="modified residue" description="4-aspartylphosphate" evidence="1">
    <location>
        <position position="59"/>
    </location>
</feature>
<evidence type="ECO:0000313" key="4">
    <source>
        <dbReference type="EMBL" id="MBB6131024.1"/>
    </source>
</evidence>
<evidence type="ECO:0000256" key="1">
    <source>
        <dbReference type="PROSITE-ProRule" id="PRU00169"/>
    </source>
</evidence>
<dbReference type="Pfam" id="PF00072">
    <property type="entry name" value="Response_reg"/>
    <property type="match status" value="1"/>
</dbReference>
<evidence type="ECO:0000313" key="5">
    <source>
        <dbReference type="Proteomes" id="UP000548326"/>
    </source>
</evidence>
<dbReference type="RefSeq" id="WP_183589645.1">
    <property type="nucleotide sequence ID" value="NZ_JACHCA010000019.1"/>
</dbReference>
<evidence type="ECO:0000259" key="2">
    <source>
        <dbReference type="PROSITE" id="PS50110"/>
    </source>
</evidence>
<sequence length="264" mass="30260">MNNSCQLSVIIVENDQTDASTLKQYISRIPFLHLLTICRTAIEALDMIYIKKPDIIIVDVNLPMMSGLELISGLTSQKPQIILTSAHQQYAFNGFELDVTDFLLKPFDFQRFIKAICKVKQRHYNLNSEISVKELMPKRDNLLEDLNTRATATTTKSLSKEERFIWVKVDKKMMNLNTSEIVYVEGLRDYVKIHLAKINYVVNLTMTKTQELLGNSSFIRVNRSFIINKSFIICVKGNTIETSLNNSLPIGVNYKDAVKQLLFN</sequence>
<dbReference type="SMART" id="SM00850">
    <property type="entry name" value="LytTR"/>
    <property type="match status" value="1"/>
</dbReference>
<dbReference type="InterPro" id="IPR001789">
    <property type="entry name" value="Sig_transdc_resp-reg_receiver"/>
</dbReference>
<dbReference type="EMBL" id="JACHCA010000019">
    <property type="protein sequence ID" value="MBB6131024.1"/>
    <property type="molecule type" value="Genomic_DNA"/>
</dbReference>
<dbReference type="PANTHER" id="PTHR45526:SF1">
    <property type="entry name" value="TRANSCRIPTIONAL REGULATORY PROTEIN DCUR-RELATED"/>
    <property type="match status" value="1"/>
</dbReference>
<dbReference type="SUPFAM" id="SSF52172">
    <property type="entry name" value="CheY-like"/>
    <property type="match status" value="1"/>
</dbReference>
<organism evidence="4 5">
    <name type="scientific">Mucilaginibacter lappiensis</name>
    <dbReference type="NCBI Taxonomy" id="354630"/>
    <lineage>
        <taxon>Bacteria</taxon>
        <taxon>Pseudomonadati</taxon>
        <taxon>Bacteroidota</taxon>
        <taxon>Sphingobacteriia</taxon>
        <taxon>Sphingobacteriales</taxon>
        <taxon>Sphingobacteriaceae</taxon>
        <taxon>Mucilaginibacter</taxon>
    </lineage>
</organism>
<dbReference type="AlphaFoldDB" id="A0A841JKN7"/>
<dbReference type="PROSITE" id="PS50110">
    <property type="entry name" value="RESPONSE_REGULATORY"/>
    <property type="match status" value="1"/>
</dbReference>
<dbReference type="PANTHER" id="PTHR45526">
    <property type="entry name" value="TRANSCRIPTIONAL REGULATORY PROTEIN DPIA"/>
    <property type="match status" value="1"/>
</dbReference>
<dbReference type="PROSITE" id="PS50930">
    <property type="entry name" value="HTH_LYTTR"/>
    <property type="match status" value="1"/>
</dbReference>
<comment type="caution">
    <text evidence="4">The sequence shown here is derived from an EMBL/GenBank/DDBJ whole genome shotgun (WGS) entry which is preliminary data.</text>
</comment>
<dbReference type="Pfam" id="PF04397">
    <property type="entry name" value="LytTR"/>
    <property type="match status" value="1"/>
</dbReference>
<dbReference type="GO" id="GO:0003677">
    <property type="term" value="F:DNA binding"/>
    <property type="evidence" value="ECO:0007669"/>
    <property type="project" value="UniProtKB-KW"/>
</dbReference>